<dbReference type="Proteomes" id="UP000434172">
    <property type="component" value="Unassembled WGS sequence"/>
</dbReference>
<accession>A0A8H3WS79</accession>
<evidence type="ECO:0000313" key="2">
    <source>
        <dbReference type="EMBL" id="KAF0332045.1"/>
    </source>
</evidence>
<gene>
    <name evidence="2" type="ORF">GQ607_000061</name>
</gene>
<feature type="region of interest" description="Disordered" evidence="1">
    <location>
        <begin position="318"/>
        <end position="341"/>
    </location>
</feature>
<sequence>MFAAAHTQLSYIWCALSASTPAWNINHIFKSYFAPNIQTFEAICGQHPLKFADNMYEVLMAKRPPTLDFFRTLPKPNKSNPVWGVYTILMEKANHPAKLYVGSGTNADHGVVTRLRDYKRETLLPQLVLKALQEGYSISHAGFLCWCAMPKPGQAPIARLRVITVKATMAFVFFAGRPCKMDVLWDDMLPWTRDEVSWQPLCTHTAFLEKPPGDLDMSEEELESYNTQRRERALVQMKINSREYEDREKAVSLGAYRGLRCSSLEHVPCPGASGEENLLRCDGNDVNALEILAHLLYPKYHRDQGEVTFTMDDLSTSYQPAGKGDGKITGSSSKSDASDRASAILPTNKDVVLRQLRQMMNAIDSAPTQQEAQSAAEKLKNYVVHLGEDNPLFESNRHVYKLLFEKEVISMEHAESALHEIKTLWPRTFDHPNAAIINAEFLQQLSTLLVSSPADISIRYNQLGRVLWVLAQILPEEAMPTSQDLRTAMYFLRGLDFNGREPASSHTRSESQSRTSTEWMEYDNNEIDRMLDTFKRVKAHLTSRVAATNNGKTRMPPAPDFNVLGKLADTIGYDQAALITEEAYSHVVALVGDLFTAVFEEPLKMMKTNHQIFLDEHATNDNDRATDRTNDRMNSALFVNDDIYNP</sequence>
<evidence type="ECO:0000313" key="3">
    <source>
        <dbReference type="Proteomes" id="UP000434172"/>
    </source>
</evidence>
<proteinExistence type="predicted"/>
<evidence type="ECO:0000256" key="1">
    <source>
        <dbReference type="SAM" id="MobiDB-lite"/>
    </source>
</evidence>
<dbReference type="OrthoDB" id="4161238at2759"/>
<protein>
    <submittedName>
        <fullName evidence="2">Uncharacterized protein</fullName>
    </submittedName>
</protein>
<dbReference type="EMBL" id="WOWK01000001">
    <property type="protein sequence ID" value="KAF0332045.1"/>
    <property type="molecule type" value="Genomic_DNA"/>
</dbReference>
<reference evidence="2 3" key="1">
    <citation type="submission" date="2019-12" db="EMBL/GenBank/DDBJ databases">
        <title>A genome sequence resource for the geographically widespread anthracnose pathogen Colletotrichum asianum.</title>
        <authorList>
            <person name="Meng Y."/>
        </authorList>
    </citation>
    <scope>NUCLEOTIDE SEQUENCE [LARGE SCALE GENOMIC DNA]</scope>
    <source>
        <strain evidence="2 3">ICMP 18580</strain>
    </source>
</reference>
<name>A0A8H3WS79_9PEZI</name>
<comment type="caution">
    <text evidence="2">The sequence shown here is derived from an EMBL/GenBank/DDBJ whole genome shotgun (WGS) entry which is preliminary data.</text>
</comment>
<dbReference type="AlphaFoldDB" id="A0A8H3WS79"/>
<keyword evidence="3" id="KW-1185">Reference proteome</keyword>
<feature type="compositionally biased region" description="Low complexity" evidence="1">
    <location>
        <begin position="331"/>
        <end position="341"/>
    </location>
</feature>
<organism evidence="2 3">
    <name type="scientific">Colletotrichum asianum</name>
    <dbReference type="NCBI Taxonomy" id="702518"/>
    <lineage>
        <taxon>Eukaryota</taxon>
        <taxon>Fungi</taxon>
        <taxon>Dikarya</taxon>
        <taxon>Ascomycota</taxon>
        <taxon>Pezizomycotina</taxon>
        <taxon>Sordariomycetes</taxon>
        <taxon>Hypocreomycetidae</taxon>
        <taxon>Glomerellales</taxon>
        <taxon>Glomerellaceae</taxon>
        <taxon>Colletotrichum</taxon>
        <taxon>Colletotrichum gloeosporioides species complex</taxon>
    </lineage>
</organism>